<proteinExistence type="predicted"/>
<dbReference type="InterPro" id="IPR050796">
    <property type="entry name" value="SCF_F-box_component"/>
</dbReference>
<dbReference type="Proteomes" id="UP001341840">
    <property type="component" value="Unassembled WGS sequence"/>
</dbReference>
<dbReference type="Pfam" id="PF00646">
    <property type="entry name" value="F-box"/>
    <property type="match status" value="1"/>
</dbReference>
<gene>
    <name evidence="3" type="ORF">PIB30_092679</name>
</gene>
<dbReference type="EMBL" id="JASCZI010183171">
    <property type="protein sequence ID" value="MED6189122.1"/>
    <property type="molecule type" value="Genomic_DNA"/>
</dbReference>
<dbReference type="InterPro" id="IPR036047">
    <property type="entry name" value="F-box-like_dom_sf"/>
</dbReference>
<organism evidence="3 4">
    <name type="scientific">Stylosanthes scabra</name>
    <dbReference type="NCBI Taxonomy" id="79078"/>
    <lineage>
        <taxon>Eukaryota</taxon>
        <taxon>Viridiplantae</taxon>
        <taxon>Streptophyta</taxon>
        <taxon>Embryophyta</taxon>
        <taxon>Tracheophyta</taxon>
        <taxon>Spermatophyta</taxon>
        <taxon>Magnoliopsida</taxon>
        <taxon>eudicotyledons</taxon>
        <taxon>Gunneridae</taxon>
        <taxon>Pentapetalae</taxon>
        <taxon>rosids</taxon>
        <taxon>fabids</taxon>
        <taxon>Fabales</taxon>
        <taxon>Fabaceae</taxon>
        <taxon>Papilionoideae</taxon>
        <taxon>50 kb inversion clade</taxon>
        <taxon>dalbergioids sensu lato</taxon>
        <taxon>Dalbergieae</taxon>
        <taxon>Pterocarpus clade</taxon>
        <taxon>Stylosanthes</taxon>
    </lineage>
</organism>
<feature type="domain" description="F-box associated beta-propeller type 3" evidence="2">
    <location>
        <begin position="90"/>
        <end position="201"/>
    </location>
</feature>
<dbReference type="PANTHER" id="PTHR31672">
    <property type="entry name" value="BNACNNG10540D PROTEIN"/>
    <property type="match status" value="1"/>
</dbReference>
<name>A0ABU6WT86_9FABA</name>
<accession>A0ABU6WT86</accession>
<feature type="domain" description="F-box" evidence="1">
    <location>
        <begin position="15"/>
        <end position="45"/>
    </location>
</feature>
<dbReference type="Pfam" id="PF08268">
    <property type="entry name" value="FBA_3"/>
    <property type="match status" value="1"/>
</dbReference>
<sequence>MSQDNQRYHSFPKDDILLRLPVKSLMRFMCVSQSWKSLIFSPDFVKLHLQRSPKNTDFLLLRIDTHPDPAIVLSYTLDSLKNKTNPPFTQSLGFSQDLKFCHWVNSSINGLSCVSSYVSNDTEYKIYNVRLWNPITRLTSAASQPLYVENRSACIVKFGLGYDDSTDTYKVVVNIIDREQWKNELRVYSRGDTCWRTVSVSPEDLLFSWEESQFVCNSFNWLVIQPSEPVDRKRLDRFEYTNDDYFIFSLDAGEKTQKLLRMPPDLDVKNRRW</sequence>
<evidence type="ECO:0000259" key="1">
    <source>
        <dbReference type="Pfam" id="PF00646"/>
    </source>
</evidence>
<dbReference type="PANTHER" id="PTHR31672:SF13">
    <property type="entry name" value="F-BOX PROTEIN CPR30-LIKE"/>
    <property type="match status" value="1"/>
</dbReference>
<evidence type="ECO:0000313" key="3">
    <source>
        <dbReference type="EMBL" id="MED6189122.1"/>
    </source>
</evidence>
<reference evidence="3 4" key="1">
    <citation type="journal article" date="2023" name="Plants (Basel)">
        <title>Bridging the Gap: Combining Genomics and Transcriptomics Approaches to Understand Stylosanthes scabra, an Orphan Legume from the Brazilian Caatinga.</title>
        <authorList>
            <person name="Ferreira-Neto J.R.C."/>
            <person name="da Silva M.D."/>
            <person name="Binneck E."/>
            <person name="de Melo N.F."/>
            <person name="da Silva R.H."/>
            <person name="de Melo A.L.T.M."/>
            <person name="Pandolfi V."/>
            <person name="Bustamante F.O."/>
            <person name="Brasileiro-Vidal A.C."/>
            <person name="Benko-Iseppon A.M."/>
        </authorList>
    </citation>
    <scope>NUCLEOTIDE SEQUENCE [LARGE SCALE GENOMIC DNA]</scope>
    <source>
        <tissue evidence="3">Leaves</tissue>
    </source>
</reference>
<evidence type="ECO:0008006" key="5">
    <source>
        <dbReference type="Google" id="ProtNLM"/>
    </source>
</evidence>
<comment type="caution">
    <text evidence="3">The sequence shown here is derived from an EMBL/GenBank/DDBJ whole genome shotgun (WGS) entry which is preliminary data.</text>
</comment>
<evidence type="ECO:0000259" key="2">
    <source>
        <dbReference type="Pfam" id="PF08268"/>
    </source>
</evidence>
<protein>
    <recommendedName>
        <fullName evidence="5">F-box domain-containing protein</fullName>
    </recommendedName>
</protein>
<evidence type="ECO:0000313" key="4">
    <source>
        <dbReference type="Proteomes" id="UP001341840"/>
    </source>
</evidence>
<dbReference type="InterPro" id="IPR013187">
    <property type="entry name" value="F-box-assoc_dom_typ3"/>
</dbReference>
<dbReference type="SUPFAM" id="SSF81383">
    <property type="entry name" value="F-box domain"/>
    <property type="match status" value="1"/>
</dbReference>
<keyword evidence="4" id="KW-1185">Reference proteome</keyword>
<dbReference type="InterPro" id="IPR001810">
    <property type="entry name" value="F-box_dom"/>
</dbReference>